<evidence type="ECO:0000256" key="2">
    <source>
        <dbReference type="ARBA" id="ARBA00023721"/>
    </source>
</evidence>
<sequence>MRFAEVVSTAPSGGPGSPPCVTRKMRARRAEQGPLPGPRGSGGPRREEPPAPAWCLSLCQTSNVRSPRICDPVATFTAVTWSRHVCAVSVCPPPTDENPKQHVPLAEYAANLHTMVRQLSAAGVPASRIVLVTPPPLCEAAWEQECLLQGCKLNRLNSVVGEYAGACVQVARDCGVDVLDLWTLMQKDTQDFSSYLSDGLHLSPKGNEFLFSHLWPLIEKRVCSLPLLLPYWRDIAEAQPERSLLGDGDH</sequence>
<dbReference type="PANTHER" id="PTHR14209:SF19">
    <property type="entry name" value="ISOAMYL ACETATE-HYDROLYZING ESTERASE 1 HOMOLOG"/>
    <property type="match status" value="1"/>
</dbReference>
<dbReference type="Proteomes" id="UP000694425">
    <property type="component" value="Unplaced"/>
</dbReference>
<dbReference type="InterPro" id="IPR013830">
    <property type="entry name" value="SGNH_hydro"/>
</dbReference>
<evidence type="ECO:0000313" key="8">
    <source>
        <dbReference type="Proteomes" id="UP000694425"/>
    </source>
</evidence>
<dbReference type="PANTHER" id="PTHR14209">
    <property type="entry name" value="ISOAMYL ACETATE-HYDROLYZING ESTERASE 1"/>
    <property type="match status" value="1"/>
</dbReference>
<dbReference type="AlphaFoldDB" id="A0A8C7B9H5"/>
<comment type="catalytic activity">
    <reaction evidence="4">
        <text>a 1-O-alkyl-2-acetyl-sn-glycero-3-phosphocholine + H2O = a 1-O-alkyl-sn-glycero-3-phosphocholine + acetate + H(+)</text>
        <dbReference type="Rhea" id="RHEA:17777"/>
        <dbReference type="ChEBI" id="CHEBI:15377"/>
        <dbReference type="ChEBI" id="CHEBI:15378"/>
        <dbReference type="ChEBI" id="CHEBI:30089"/>
        <dbReference type="ChEBI" id="CHEBI:30909"/>
        <dbReference type="ChEBI" id="CHEBI:36707"/>
        <dbReference type="EC" id="3.1.1.47"/>
    </reaction>
    <physiologicalReaction direction="left-to-right" evidence="4">
        <dbReference type="Rhea" id="RHEA:17778"/>
    </physiologicalReaction>
</comment>
<accession>A0A8C7B9H5</accession>
<dbReference type="InterPro" id="IPR045136">
    <property type="entry name" value="Iah1-like"/>
</dbReference>
<evidence type="ECO:0000256" key="1">
    <source>
        <dbReference type="ARBA" id="ARBA00013201"/>
    </source>
</evidence>
<dbReference type="Gene3D" id="3.40.50.1110">
    <property type="entry name" value="SGNH hydrolase"/>
    <property type="match status" value="1"/>
</dbReference>
<dbReference type="GO" id="GO:0016788">
    <property type="term" value="F:hydrolase activity, acting on ester bonds"/>
    <property type="evidence" value="ECO:0007669"/>
    <property type="project" value="InterPro"/>
</dbReference>
<dbReference type="GO" id="GO:0010467">
    <property type="term" value="P:gene expression"/>
    <property type="evidence" value="ECO:0007669"/>
    <property type="project" value="Ensembl"/>
</dbReference>
<evidence type="ECO:0000313" key="7">
    <source>
        <dbReference type="Ensembl" id="ENSNVIP00000019475.1"/>
    </source>
</evidence>
<dbReference type="SUPFAM" id="SSF52266">
    <property type="entry name" value="SGNH hydrolase"/>
    <property type="match status" value="1"/>
</dbReference>
<evidence type="ECO:0000256" key="5">
    <source>
        <dbReference type="SAM" id="MobiDB-lite"/>
    </source>
</evidence>
<dbReference type="Ensembl" id="ENSNVIT00000022715.1">
    <property type="protein sequence ID" value="ENSNVIP00000019475.1"/>
    <property type="gene ID" value="ENSNVIG00000015262.1"/>
</dbReference>
<feature type="region of interest" description="Disordered" evidence="5">
    <location>
        <begin position="1"/>
        <end position="49"/>
    </location>
</feature>
<protein>
    <recommendedName>
        <fullName evidence="1">1-alkyl-2-acetylglycerophosphocholine esterase</fullName>
        <ecNumber evidence="1">3.1.1.47</ecNumber>
    </recommendedName>
</protein>
<evidence type="ECO:0000259" key="6">
    <source>
        <dbReference type="Pfam" id="PF13472"/>
    </source>
</evidence>
<evidence type="ECO:0000256" key="4">
    <source>
        <dbReference type="ARBA" id="ARBA00048078"/>
    </source>
</evidence>
<proteinExistence type="predicted"/>
<reference evidence="7" key="1">
    <citation type="submission" date="2025-08" db="UniProtKB">
        <authorList>
            <consortium name="Ensembl"/>
        </authorList>
    </citation>
    <scope>IDENTIFICATION</scope>
</reference>
<dbReference type="Pfam" id="PF13472">
    <property type="entry name" value="Lipase_GDSL_2"/>
    <property type="match status" value="1"/>
</dbReference>
<reference evidence="7" key="2">
    <citation type="submission" date="2025-09" db="UniProtKB">
        <authorList>
            <consortium name="Ensembl"/>
        </authorList>
    </citation>
    <scope>IDENTIFICATION</scope>
</reference>
<feature type="domain" description="SGNH hydrolase-type esterase" evidence="6">
    <location>
        <begin position="101"/>
        <end position="208"/>
    </location>
</feature>
<name>A0A8C7B9H5_NEOVI</name>
<evidence type="ECO:0000256" key="3">
    <source>
        <dbReference type="ARBA" id="ARBA00035804"/>
    </source>
</evidence>
<dbReference type="GeneTree" id="ENSGT00390000008069"/>
<dbReference type="InterPro" id="IPR036514">
    <property type="entry name" value="SGNH_hydro_sf"/>
</dbReference>
<organism evidence="7 8">
    <name type="scientific">Neovison vison</name>
    <name type="common">American mink</name>
    <name type="synonym">Mustela vison</name>
    <dbReference type="NCBI Taxonomy" id="452646"/>
    <lineage>
        <taxon>Eukaryota</taxon>
        <taxon>Metazoa</taxon>
        <taxon>Chordata</taxon>
        <taxon>Craniata</taxon>
        <taxon>Vertebrata</taxon>
        <taxon>Euteleostomi</taxon>
        <taxon>Mammalia</taxon>
        <taxon>Eutheria</taxon>
        <taxon>Laurasiatheria</taxon>
        <taxon>Carnivora</taxon>
        <taxon>Caniformia</taxon>
        <taxon>Musteloidea</taxon>
        <taxon>Mustelidae</taxon>
        <taxon>Mustelinae</taxon>
        <taxon>Neogale</taxon>
    </lineage>
</organism>
<comment type="catalytic activity">
    <reaction evidence="3">
        <text>1-O-hexadecyl-2-acetyl-sn-glycero-3-phosphate + H2O = 1-O-hexadecyl-sn-glycero-3-phosphate + acetate + H(+)</text>
        <dbReference type="Rhea" id="RHEA:41704"/>
        <dbReference type="ChEBI" id="CHEBI:15377"/>
        <dbReference type="ChEBI" id="CHEBI:15378"/>
        <dbReference type="ChEBI" id="CHEBI:30089"/>
        <dbReference type="ChEBI" id="CHEBI:77580"/>
        <dbReference type="ChEBI" id="CHEBI:78385"/>
    </reaction>
    <physiologicalReaction direction="left-to-right" evidence="3">
        <dbReference type="Rhea" id="RHEA:41705"/>
    </physiologicalReaction>
</comment>
<keyword evidence="8" id="KW-1185">Reference proteome</keyword>
<comment type="catalytic activity">
    <reaction evidence="2">
        <text>1-O-hexadecyl-2-acetyl-sn-glycero-3-phosphocholine + H2O = 1-O-hexadecyl-sn-glycero-3-phosphocholine + acetate + H(+)</text>
        <dbReference type="Rhea" id="RHEA:40479"/>
        <dbReference type="ChEBI" id="CHEBI:15377"/>
        <dbReference type="ChEBI" id="CHEBI:15378"/>
        <dbReference type="ChEBI" id="CHEBI:30089"/>
        <dbReference type="ChEBI" id="CHEBI:44811"/>
        <dbReference type="ChEBI" id="CHEBI:64496"/>
    </reaction>
    <physiologicalReaction direction="left-to-right" evidence="2">
        <dbReference type="Rhea" id="RHEA:40480"/>
    </physiologicalReaction>
</comment>
<dbReference type="GO" id="GO:0042802">
    <property type="term" value="F:identical protein binding"/>
    <property type="evidence" value="ECO:0007669"/>
    <property type="project" value="Ensembl"/>
</dbReference>
<dbReference type="EC" id="3.1.1.47" evidence="1"/>